<comment type="caution">
    <text evidence="1">The sequence shown here is derived from an EMBL/GenBank/DDBJ whole genome shotgun (WGS) entry which is preliminary data.</text>
</comment>
<proteinExistence type="predicted"/>
<dbReference type="EMBL" id="JASCZI010030539">
    <property type="protein sequence ID" value="MED6123462.1"/>
    <property type="molecule type" value="Genomic_DNA"/>
</dbReference>
<evidence type="ECO:0000313" key="1">
    <source>
        <dbReference type="EMBL" id="MED6123462.1"/>
    </source>
</evidence>
<gene>
    <name evidence="1" type="ORF">PIB30_049352</name>
</gene>
<protein>
    <submittedName>
        <fullName evidence="1">Uncharacterized protein</fullName>
    </submittedName>
</protein>
<organism evidence="1 2">
    <name type="scientific">Stylosanthes scabra</name>
    <dbReference type="NCBI Taxonomy" id="79078"/>
    <lineage>
        <taxon>Eukaryota</taxon>
        <taxon>Viridiplantae</taxon>
        <taxon>Streptophyta</taxon>
        <taxon>Embryophyta</taxon>
        <taxon>Tracheophyta</taxon>
        <taxon>Spermatophyta</taxon>
        <taxon>Magnoliopsida</taxon>
        <taxon>eudicotyledons</taxon>
        <taxon>Gunneridae</taxon>
        <taxon>Pentapetalae</taxon>
        <taxon>rosids</taxon>
        <taxon>fabids</taxon>
        <taxon>Fabales</taxon>
        <taxon>Fabaceae</taxon>
        <taxon>Papilionoideae</taxon>
        <taxon>50 kb inversion clade</taxon>
        <taxon>dalbergioids sensu lato</taxon>
        <taxon>Dalbergieae</taxon>
        <taxon>Pterocarpus clade</taxon>
        <taxon>Stylosanthes</taxon>
    </lineage>
</organism>
<accession>A0ABU6RHB8</accession>
<name>A0ABU6RHB8_9FABA</name>
<evidence type="ECO:0000313" key="2">
    <source>
        <dbReference type="Proteomes" id="UP001341840"/>
    </source>
</evidence>
<reference evidence="1 2" key="1">
    <citation type="journal article" date="2023" name="Plants (Basel)">
        <title>Bridging the Gap: Combining Genomics and Transcriptomics Approaches to Understand Stylosanthes scabra, an Orphan Legume from the Brazilian Caatinga.</title>
        <authorList>
            <person name="Ferreira-Neto J.R.C."/>
            <person name="da Silva M.D."/>
            <person name="Binneck E."/>
            <person name="de Melo N.F."/>
            <person name="da Silva R.H."/>
            <person name="de Melo A.L.T.M."/>
            <person name="Pandolfi V."/>
            <person name="Bustamante F.O."/>
            <person name="Brasileiro-Vidal A.C."/>
            <person name="Benko-Iseppon A.M."/>
        </authorList>
    </citation>
    <scope>NUCLEOTIDE SEQUENCE [LARGE SCALE GENOMIC DNA]</scope>
    <source>
        <tissue evidence="1">Leaves</tissue>
    </source>
</reference>
<sequence>MAQGRADASADMSFFSFTTPDSDPSSSEMVLLLQRYYSGQPLSLPKSMGDVVNGAISRLCLCRLLATAYADCLFVPTETIGCTAALSSVFEGKLQIRVKMGGVLYLHLALLPMETTD</sequence>
<dbReference type="Proteomes" id="UP001341840">
    <property type="component" value="Unassembled WGS sequence"/>
</dbReference>
<keyword evidence="2" id="KW-1185">Reference proteome</keyword>